<dbReference type="PANTHER" id="PTHR12112">
    <property type="entry name" value="BNIP - RELATED"/>
    <property type="match status" value="1"/>
</dbReference>
<dbReference type="InterPro" id="IPR038763">
    <property type="entry name" value="DHH_sf"/>
</dbReference>
<keyword evidence="10" id="KW-1185">Reference proteome</keyword>
<evidence type="ECO:0000259" key="8">
    <source>
        <dbReference type="SMART" id="SM01131"/>
    </source>
</evidence>
<comment type="catalytic activity">
    <reaction evidence="7">
        <text>diphosphate + H2O = 2 phosphate + H(+)</text>
        <dbReference type="Rhea" id="RHEA:24576"/>
        <dbReference type="ChEBI" id="CHEBI:15377"/>
        <dbReference type="ChEBI" id="CHEBI:15378"/>
        <dbReference type="ChEBI" id="CHEBI:33019"/>
        <dbReference type="ChEBI" id="CHEBI:43474"/>
        <dbReference type="EC" id="3.6.1.1"/>
    </reaction>
</comment>
<dbReference type="SMART" id="SM01131">
    <property type="entry name" value="DHHA2"/>
    <property type="match status" value="1"/>
</dbReference>
<comment type="cofactor">
    <cofactor evidence="1">
        <name>Mn(2+)</name>
        <dbReference type="ChEBI" id="CHEBI:29035"/>
    </cofactor>
</comment>
<comment type="caution">
    <text evidence="9">The sequence shown here is derived from an EMBL/GenBank/DDBJ whole genome shotgun (WGS) entry which is preliminary data.</text>
</comment>
<keyword evidence="5" id="KW-0464">Manganese</keyword>
<accession>A0ABD5MPH3</accession>
<dbReference type="FunFam" id="3.90.1640.10:FF:000001">
    <property type="entry name" value="Probable manganese-dependent inorganic pyrophosphatase"/>
    <property type="match status" value="1"/>
</dbReference>
<feature type="domain" description="DHHA2" evidence="8">
    <location>
        <begin position="180"/>
        <end position="306"/>
    </location>
</feature>
<dbReference type="GeneID" id="67212322"/>
<dbReference type="RefSeq" id="WP_222923601.1">
    <property type="nucleotide sequence ID" value="NZ_CP082287.1"/>
</dbReference>
<keyword evidence="3" id="KW-0479">Metal-binding</keyword>
<dbReference type="Gene3D" id="3.10.310.20">
    <property type="entry name" value="DHHA2 domain"/>
    <property type="match status" value="1"/>
</dbReference>
<dbReference type="SUPFAM" id="SSF64182">
    <property type="entry name" value="DHH phosphoesterases"/>
    <property type="match status" value="1"/>
</dbReference>
<evidence type="ECO:0000256" key="3">
    <source>
        <dbReference type="ARBA" id="ARBA00022723"/>
    </source>
</evidence>
<evidence type="ECO:0000313" key="9">
    <source>
        <dbReference type="EMBL" id="MFB9823847.1"/>
    </source>
</evidence>
<reference evidence="9" key="1">
    <citation type="submission" date="2024-09" db="EMBL/GenBank/DDBJ databases">
        <authorList>
            <person name="Sun Q."/>
        </authorList>
    </citation>
    <scope>NUCLEOTIDE SEQUENCE [LARGE SCALE GENOMIC DNA]</scope>
    <source>
        <strain evidence="9">JCM 31273</strain>
    </source>
</reference>
<dbReference type="Pfam" id="PF02833">
    <property type="entry name" value="DHHA2"/>
    <property type="match status" value="1"/>
</dbReference>
<dbReference type="InterPro" id="IPR004097">
    <property type="entry name" value="DHHA2"/>
</dbReference>
<dbReference type="InterPro" id="IPR038222">
    <property type="entry name" value="DHHA2_dom_sf"/>
</dbReference>
<dbReference type="GO" id="GO:0004427">
    <property type="term" value="F:inorganic diphosphate phosphatase activity"/>
    <property type="evidence" value="ECO:0007669"/>
    <property type="project" value="UniProtKB-EC"/>
</dbReference>
<proteinExistence type="predicted"/>
<dbReference type="InterPro" id="IPR001667">
    <property type="entry name" value="DDH_dom"/>
</dbReference>
<evidence type="ECO:0000256" key="4">
    <source>
        <dbReference type="ARBA" id="ARBA00022801"/>
    </source>
</evidence>
<evidence type="ECO:0000313" key="10">
    <source>
        <dbReference type="Proteomes" id="UP001589595"/>
    </source>
</evidence>
<dbReference type="NCBIfam" id="NF003877">
    <property type="entry name" value="PRK05427.1"/>
    <property type="match status" value="1"/>
</dbReference>
<protein>
    <recommendedName>
        <fullName evidence="2">inorganic diphosphatase</fullName>
        <ecNumber evidence="2">3.6.1.1</ecNumber>
    </recommendedName>
    <alternativeName>
        <fullName evidence="6">Pyrophosphate phospho-hydrolase</fullName>
    </alternativeName>
</protein>
<evidence type="ECO:0000256" key="5">
    <source>
        <dbReference type="ARBA" id="ARBA00023211"/>
    </source>
</evidence>
<dbReference type="Gene3D" id="3.90.1640.10">
    <property type="entry name" value="inorganic pyrophosphatase (n-terminal core)"/>
    <property type="match status" value="1"/>
</dbReference>
<dbReference type="EMBL" id="JBHMAJ010000005">
    <property type="protein sequence ID" value="MFB9823847.1"/>
    <property type="molecule type" value="Genomic_DNA"/>
</dbReference>
<evidence type="ECO:0000256" key="2">
    <source>
        <dbReference type="ARBA" id="ARBA00012146"/>
    </source>
</evidence>
<evidence type="ECO:0000256" key="1">
    <source>
        <dbReference type="ARBA" id="ARBA00001936"/>
    </source>
</evidence>
<name>A0ABD5MPH3_9EURY</name>
<gene>
    <name evidence="9" type="ORF">ACFFOL_06655</name>
</gene>
<dbReference type="AlphaFoldDB" id="A0ABD5MPH3"/>
<dbReference type="Pfam" id="PF01368">
    <property type="entry name" value="DHH"/>
    <property type="match status" value="1"/>
</dbReference>
<dbReference type="PANTHER" id="PTHR12112:SF22">
    <property type="entry name" value="MANGANESE-DEPENDENT INORGANIC PYROPHOSPHATASE-RELATED"/>
    <property type="match status" value="1"/>
</dbReference>
<evidence type="ECO:0000256" key="7">
    <source>
        <dbReference type="ARBA" id="ARBA00047820"/>
    </source>
</evidence>
<dbReference type="GO" id="GO:0046872">
    <property type="term" value="F:metal ion binding"/>
    <property type="evidence" value="ECO:0007669"/>
    <property type="project" value="UniProtKB-KW"/>
</dbReference>
<dbReference type="Proteomes" id="UP001589595">
    <property type="component" value="Unassembled WGS sequence"/>
</dbReference>
<sequence>MSEPIYVVGHQQPDTDTICSAIAYARLKKKQGADVVPARAGPLNPETQFVVDRWDVEVPARLDDAAGEQLILVDHNEYSQTVAGAEKAEIVEIIDHHRLGGIETSEPILFRNEPVGSTATILTQLFDDANETITTQTAGLLLSGILSDTVVLRSPTTTDRDRTVAGRLADIAGVDYEAYGTDLLSQKSKIGEKSPREMVLSDFKEFDFDGQHVGIGQIETVEPSAVLDQQEAVVEAMNEVVTERDNAVFLLLVTDLLEEDSTALVAGPEIELVETGLDTTFTDHESFLPGVMSRKKQVVPLLEDAFGAHSA</sequence>
<evidence type="ECO:0000256" key="6">
    <source>
        <dbReference type="ARBA" id="ARBA00032535"/>
    </source>
</evidence>
<keyword evidence="4 9" id="KW-0378">Hydrolase</keyword>
<dbReference type="EC" id="3.6.1.1" evidence="2"/>
<organism evidence="9 10">
    <name type="scientific">Halobaculum roseum</name>
    <dbReference type="NCBI Taxonomy" id="2175149"/>
    <lineage>
        <taxon>Archaea</taxon>
        <taxon>Methanobacteriati</taxon>
        <taxon>Methanobacteriota</taxon>
        <taxon>Stenosarchaea group</taxon>
        <taxon>Halobacteria</taxon>
        <taxon>Halobacteriales</taxon>
        <taxon>Haloferacaceae</taxon>
        <taxon>Halobaculum</taxon>
    </lineage>
</organism>